<dbReference type="Gene3D" id="3.90.550.10">
    <property type="entry name" value="Spore Coat Polysaccharide Biosynthesis Protein SpsA, Chain A"/>
    <property type="match status" value="1"/>
</dbReference>
<organism evidence="2 3">
    <name type="scientific">Sporomusa malonica</name>
    <dbReference type="NCBI Taxonomy" id="112901"/>
    <lineage>
        <taxon>Bacteria</taxon>
        <taxon>Bacillati</taxon>
        <taxon>Bacillota</taxon>
        <taxon>Negativicutes</taxon>
        <taxon>Selenomonadales</taxon>
        <taxon>Sporomusaceae</taxon>
        <taxon>Sporomusa</taxon>
    </lineage>
</organism>
<accession>A0A1W2EUZ2</accession>
<evidence type="ECO:0000259" key="1">
    <source>
        <dbReference type="Pfam" id="PF00535"/>
    </source>
</evidence>
<protein>
    <submittedName>
        <fullName evidence="2">Glycosyltransferase involved in cell wall bisynthesis</fullName>
    </submittedName>
</protein>
<dbReference type="InterPro" id="IPR029044">
    <property type="entry name" value="Nucleotide-diphossugar_trans"/>
</dbReference>
<name>A0A1W2EUZ2_9FIRM</name>
<keyword evidence="2" id="KW-0808">Transferase</keyword>
<dbReference type="InterPro" id="IPR001173">
    <property type="entry name" value="Glyco_trans_2-like"/>
</dbReference>
<proteinExistence type="predicted"/>
<feature type="domain" description="Glycosyltransferase 2-like" evidence="1">
    <location>
        <begin position="6"/>
        <end position="109"/>
    </location>
</feature>
<evidence type="ECO:0000313" key="3">
    <source>
        <dbReference type="Proteomes" id="UP000192738"/>
    </source>
</evidence>
<dbReference type="Proteomes" id="UP000192738">
    <property type="component" value="Unassembled WGS sequence"/>
</dbReference>
<dbReference type="OrthoDB" id="2850014at2"/>
<dbReference type="AlphaFoldDB" id="A0A1W2EUZ2"/>
<reference evidence="2 3" key="1">
    <citation type="submission" date="2017-04" db="EMBL/GenBank/DDBJ databases">
        <authorList>
            <person name="Afonso C.L."/>
            <person name="Miller P.J."/>
            <person name="Scott M.A."/>
            <person name="Spackman E."/>
            <person name="Goraichik I."/>
            <person name="Dimitrov K.M."/>
            <person name="Suarez D.L."/>
            <person name="Swayne D.E."/>
        </authorList>
    </citation>
    <scope>NUCLEOTIDE SEQUENCE [LARGE SCALE GENOMIC DNA]</scope>
    <source>
        <strain evidence="2 3">DSM 5090</strain>
    </source>
</reference>
<keyword evidence="3" id="KW-1185">Reference proteome</keyword>
<dbReference type="CDD" id="cd00761">
    <property type="entry name" value="Glyco_tranf_GTA_type"/>
    <property type="match status" value="1"/>
</dbReference>
<dbReference type="PANTHER" id="PTHR22916">
    <property type="entry name" value="GLYCOSYLTRANSFERASE"/>
    <property type="match status" value="1"/>
</dbReference>
<dbReference type="PANTHER" id="PTHR22916:SF3">
    <property type="entry name" value="UDP-GLCNAC:BETAGAL BETA-1,3-N-ACETYLGLUCOSAMINYLTRANSFERASE-LIKE PROTEIN 1"/>
    <property type="match status" value="1"/>
</dbReference>
<dbReference type="GO" id="GO:0016758">
    <property type="term" value="F:hexosyltransferase activity"/>
    <property type="evidence" value="ECO:0007669"/>
    <property type="project" value="UniProtKB-ARBA"/>
</dbReference>
<dbReference type="EMBL" id="FWXI01000031">
    <property type="protein sequence ID" value="SMD13465.1"/>
    <property type="molecule type" value="Genomic_DNA"/>
</dbReference>
<dbReference type="Pfam" id="PF00535">
    <property type="entry name" value="Glycos_transf_2"/>
    <property type="match status" value="1"/>
</dbReference>
<gene>
    <name evidence="2" type="ORF">SAMN04488500_13115</name>
</gene>
<evidence type="ECO:0000313" key="2">
    <source>
        <dbReference type="EMBL" id="SMD13465.1"/>
    </source>
</evidence>
<dbReference type="RefSeq" id="WP_084578250.1">
    <property type="nucleotide sequence ID" value="NZ_CP155572.1"/>
</dbReference>
<sequence length="280" mass="32211">MESRATVIIPTFGDAKFACWAIKSVQEQTIKDIEICIICDGSPENMVALFKNIAKEDVRIKVFTYPKSPRTGEPYRDAVIKQTTGKIICYCSHDDLWLPNHVQELEKTLHTCWFTHSIHAVVNMPDKENTACAEPLAKAESRLCPSGNIALIQAESYSGSSLFSHIYWADLQDPIIIDKMLNGRNFFGLTYGAHTRESYVNLEEGWITTPVKNIPTDLYMWCKFLSGYKERCKTTMKITALSFPKLYRKEWSEQQRDDELKLYFEKILDPSFLKRIDNIS</sequence>
<dbReference type="STRING" id="112901.SAMN04488500_13115"/>
<dbReference type="SUPFAM" id="SSF53448">
    <property type="entry name" value="Nucleotide-diphospho-sugar transferases"/>
    <property type="match status" value="1"/>
</dbReference>